<feature type="region of interest" description="Disordered" evidence="1">
    <location>
        <begin position="103"/>
        <end position="136"/>
    </location>
</feature>
<dbReference type="Pfam" id="PF11350">
    <property type="entry name" value="DUF3152"/>
    <property type="match status" value="1"/>
</dbReference>
<evidence type="ECO:0000256" key="2">
    <source>
        <dbReference type="SAM" id="Phobius"/>
    </source>
</evidence>
<keyword evidence="2" id="KW-0472">Membrane</keyword>
<feature type="domain" description="DUF3152" evidence="3">
    <location>
        <begin position="147"/>
        <end position="359"/>
    </location>
</feature>
<feature type="compositionally biased region" description="Polar residues" evidence="1">
    <location>
        <begin position="106"/>
        <end position="117"/>
    </location>
</feature>
<gene>
    <name evidence="4" type="ORF">GCM10022247_74200</name>
</gene>
<dbReference type="SUPFAM" id="SSF55486">
    <property type="entry name" value="Metalloproteases ('zincins'), catalytic domain"/>
    <property type="match status" value="1"/>
</dbReference>
<accession>A0ABP7U828</accession>
<keyword evidence="2" id="KW-0812">Transmembrane</keyword>
<sequence>MTRTEHGQRATKGNGGSARPIRPEKAQQAQRVRRERRNQAEPLVASWQPRHDERDGQRERRERPKRKTGVAGAIATYGWRVYALPVLVVLTVLAFVDFGTAPPEQQAGSGPQSNSSEEPPEQLEPVVAEAPPGKIDVNIPTAELPKNGDKYTEAGPNTFSVVRGSSEVVGSTGKLYRYTIEIENGIDASVVQGEDAFARVVDGILASPKSWIGSKTGGVRLQRVDSTTPAPDFRISLTTPGTTRRPDVCNYTIQYEASCWNTTQDRVYINLARWVRGAIAYGPDLGLYRTYAINHEVGHVFRNQHRGCSDEGGVAPVMMQQSFGVANNYVALLNQADANNKNAVKADGKTCKPNPWPNP</sequence>
<dbReference type="InterPro" id="IPR022603">
    <property type="entry name" value="DUF3152"/>
</dbReference>
<evidence type="ECO:0000256" key="1">
    <source>
        <dbReference type="SAM" id="MobiDB-lite"/>
    </source>
</evidence>
<evidence type="ECO:0000313" key="4">
    <source>
        <dbReference type="EMBL" id="GAA4037552.1"/>
    </source>
</evidence>
<keyword evidence="2" id="KW-1133">Transmembrane helix</keyword>
<feature type="transmembrane region" description="Helical" evidence="2">
    <location>
        <begin position="70"/>
        <end position="96"/>
    </location>
</feature>
<dbReference type="Proteomes" id="UP001501747">
    <property type="component" value="Unassembled WGS sequence"/>
</dbReference>
<reference evidence="5" key="1">
    <citation type="journal article" date="2019" name="Int. J. Syst. Evol. Microbiol.">
        <title>The Global Catalogue of Microorganisms (GCM) 10K type strain sequencing project: providing services to taxonomists for standard genome sequencing and annotation.</title>
        <authorList>
            <consortium name="The Broad Institute Genomics Platform"/>
            <consortium name="The Broad Institute Genome Sequencing Center for Infectious Disease"/>
            <person name="Wu L."/>
            <person name="Ma J."/>
        </authorList>
    </citation>
    <scope>NUCLEOTIDE SEQUENCE [LARGE SCALE GENOMIC DNA]</scope>
    <source>
        <strain evidence="5">JCM 17342</strain>
    </source>
</reference>
<dbReference type="RefSeq" id="WP_344886250.1">
    <property type="nucleotide sequence ID" value="NZ_BAABAL010000029.1"/>
</dbReference>
<name>A0ABP7U828_9PSEU</name>
<proteinExistence type="predicted"/>
<protein>
    <submittedName>
        <fullName evidence="4">DUF3152 domain-containing protein</fullName>
    </submittedName>
</protein>
<feature type="compositionally biased region" description="Basic and acidic residues" evidence="1">
    <location>
        <begin position="49"/>
        <end position="62"/>
    </location>
</feature>
<keyword evidence="5" id="KW-1185">Reference proteome</keyword>
<comment type="caution">
    <text evidence="4">The sequence shown here is derived from an EMBL/GenBank/DDBJ whole genome shotgun (WGS) entry which is preliminary data.</text>
</comment>
<dbReference type="EMBL" id="BAABAL010000029">
    <property type="protein sequence ID" value="GAA4037552.1"/>
    <property type="molecule type" value="Genomic_DNA"/>
</dbReference>
<feature type="region of interest" description="Disordered" evidence="1">
    <location>
        <begin position="1"/>
        <end position="70"/>
    </location>
</feature>
<evidence type="ECO:0000313" key="5">
    <source>
        <dbReference type="Proteomes" id="UP001501747"/>
    </source>
</evidence>
<evidence type="ECO:0000259" key="3">
    <source>
        <dbReference type="Pfam" id="PF11350"/>
    </source>
</evidence>
<organism evidence="4 5">
    <name type="scientific">Allokutzneria multivorans</name>
    <dbReference type="NCBI Taxonomy" id="1142134"/>
    <lineage>
        <taxon>Bacteria</taxon>
        <taxon>Bacillati</taxon>
        <taxon>Actinomycetota</taxon>
        <taxon>Actinomycetes</taxon>
        <taxon>Pseudonocardiales</taxon>
        <taxon>Pseudonocardiaceae</taxon>
        <taxon>Allokutzneria</taxon>
    </lineage>
</organism>